<sequence length="321" mass="36773">MSKAARGFLQTLTADQKAEVVHSLSDSLRFDWHFVPRDRAGLNLKRMTQPQRKAAMKMIEVVMSDQGFQQVEQIIDLEHVLRVLESRPPNDTRRDPENYAFLIFGDPASKNPWGWRVEGHHISLHFTIIDGHVSFTPGFLGSNPGHVLIDVPQKGVRVQGKEEDLGFQLLASFTEDQKKKIVLGAKSPYEIFSLNKRQVEGMDKLEGLAMKDMTPPQQELFKQLLTLYLNRYHITLKNQQMAQLEKAGLGNLHFAWIGNTTLKMGKNEGHYYRIQGPTLLIEFDNTQNDANHIHTVVRDLTDDFGEDLLKLHYEKAHQPKK</sequence>
<evidence type="ECO:0000313" key="1">
    <source>
        <dbReference type="EMBL" id="TDB57367.1"/>
    </source>
</evidence>
<reference evidence="1 2" key="1">
    <citation type="submission" date="2019-02" db="EMBL/GenBank/DDBJ databases">
        <title>Arundinibacter roseus gen. nov., sp. nov., a new member of the family Cytophagaceae.</title>
        <authorList>
            <person name="Szuroczki S."/>
            <person name="Khayer B."/>
            <person name="Sproer C."/>
            <person name="Toumi M."/>
            <person name="Szabo A."/>
            <person name="Felfoldi T."/>
            <person name="Schumann P."/>
            <person name="Toth E."/>
        </authorList>
    </citation>
    <scope>NUCLEOTIDE SEQUENCE [LARGE SCALE GENOMIC DNA]</scope>
    <source>
        <strain evidence="1 2">DMA-k-7a</strain>
    </source>
</reference>
<dbReference type="Proteomes" id="UP000295706">
    <property type="component" value="Unassembled WGS sequence"/>
</dbReference>
<dbReference type="InterPro" id="IPR021889">
    <property type="entry name" value="DUF3500"/>
</dbReference>
<dbReference type="Pfam" id="PF12006">
    <property type="entry name" value="DUF3500"/>
    <property type="match status" value="1"/>
</dbReference>
<dbReference type="EMBL" id="SMJU01000027">
    <property type="protein sequence ID" value="TDB57367.1"/>
    <property type="molecule type" value="Genomic_DNA"/>
</dbReference>
<comment type="caution">
    <text evidence="1">The sequence shown here is derived from an EMBL/GenBank/DDBJ whole genome shotgun (WGS) entry which is preliminary data.</text>
</comment>
<keyword evidence="2" id="KW-1185">Reference proteome</keyword>
<name>A0A4R4JRZ8_9BACT</name>
<dbReference type="PANTHER" id="PTHR37489:SF1">
    <property type="entry name" value="DUF3500 DOMAIN-CONTAINING PROTEIN"/>
    <property type="match status" value="1"/>
</dbReference>
<accession>A0A4R4JRZ8</accession>
<gene>
    <name evidence="1" type="ORF">EZE20_23600</name>
</gene>
<protein>
    <submittedName>
        <fullName evidence="1">DUF3500 domain-containing protein</fullName>
    </submittedName>
</protein>
<organism evidence="1 2">
    <name type="scientific">Arundinibacter roseus</name>
    <dbReference type="NCBI Taxonomy" id="2070510"/>
    <lineage>
        <taxon>Bacteria</taxon>
        <taxon>Pseudomonadati</taxon>
        <taxon>Bacteroidota</taxon>
        <taxon>Cytophagia</taxon>
        <taxon>Cytophagales</taxon>
        <taxon>Spirosomataceae</taxon>
        <taxon>Arundinibacter</taxon>
    </lineage>
</organism>
<proteinExistence type="predicted"/>
<evidence type="ECO:0000313" key="2">
    <source>
        <dbReference type="Proteomes" id="UP000295706"/>
    </source>
</evidence>
<dbReference type="PANTHER" id="PTHR37489">
    <property type="entry name" value="DUF3500 DOMAIN-CONTAINING PROTEIN"/>
    <property type="match status" value="1"/>
</dbReference>
<dbReference type="OrthoDB" id="581140at2"/>
<dbReference type="AlphaFoldDB" id="A0A4R4JRZ8"/>